<sequence>MGVERYTIYFLDDYSGSHSDAVQQGVVGARQCRAPTDVLEILNSQFM</sequence>
<name>A0ABS8IFL0_9NOSO</name>
<evidence type="ECO:0000313" key="2">
    <source>
        <dbReference type="Proteomes" id="UP001199525"/>
    </source>
</evidence>
<comment type="caution">
    <text evidence="1">The sequence shown here is derived from an EMBL/GenBank/DDBJ whole genome shotgun (WGS) entry which is preliminary data.</text>
</comment>
<gene>
    <name evidence="1" type="ORF">LC586_28520</name>
</gene>
<proteinExistence type="predicted"/>
<evidence type="ECO:0000313" key="1">
    <source>
        <dbReference type="EMBL" id="MCC5603032.1"/>
    </source>
</evidence>
<reference evidence="1 2" key="1">
    <citation type="journal article" date="2021" name="Microorganisms">
        <title>Genome Evolution of Filamentous Cyanobacterium Nostoc Species: From Facultative Symbiosis to Free Living.</title>
        <authorList>
            <person name="Huo D."/>
            <person name="Li H."/>
            <person name="Cai F."/>
            <person name="Guo X."/>
            <person name="Qiao Z."/>
            <person name="Wang W."/>
            <person name="Yu G."/>
            <person name="Li R."/>
        </authorList>
    </citation>
    <scope>NUCLEOTIDE SEQUENCE [LARGE SCALE GENOMIC DNA]</scope>
    <source>
        <strain evidence="1 2">CHAB 5714</strain>
    </source>
</reference>
<dbReference type="EMBL" id="JAIVFQ010000065">
    <property type="protein sequence ID" value="MCC5603032.1"/>
    <property type="molecule type" value="Genomic_DNA"/>
</dbReference>
<dbReference type="Proteomes" id="UP001199525">
    <property type="component" value="Unassembled WGS sequence"/>
</dbReference>
<protein>
    <submittedName>
        <fullName evidence="1">Uncharacterized protein</fullName>
    </submittedName>
</protein>
<keyword evidence="2" id="KW-1185">Reference proteome</keyword>
<organism evidence="1 2">
    <name type="scientific">Nostoc favosum CHAB5714</name>
    <dbReference type="NCBI Taxonomy" id="2780399"/>
    <lineage>
        <taxon>Bacteria</taxon>
        <taxon>Bacillati</taxon>
        <taxon>Cyanobacteriota</taxon>
        <taxon>Cyanophyceae</taxon>
        <taxon>Nostocales</taxon>
        <taxon>Nostocaceae</taxon>
        <taxon>Nostoc</taxon>
        <taxon>Nostoc favosum</taxon>
    </lineage>
</organism>
<accession>A0ABS8IFL0</accession>